<accession>A0A5B8U9J1</accession>
<dbReference type="EMBL" id="CP042430">
    <property type="protein sequence ID" value="QEC49720.1"/>
    <property type="molecule type" value="Genomic_DNA"/>
</dbReference>
<dbReference type="RefSeq" id="WP_146922085.1">
    <property type="nucleotide sequence ID" value="NZ_CP042430.1"/>
</dbReference>
<dbReference type="PROSITE" id="PS00061">
    <property type="entry name" value="ADH_SHORT"/>
    <property type="match status" value="1"/>
</dbReference>
<dbReference type="KEGG" id="bsol:FSW04_20490"/>
<gene>
    <name evidence="3" type="ORF">FSW04_20490</name>
</gene>
<dbReference type="InterPro" id="IPR036291">
    <property type="entry name" value="NAD(P)-bd_dom_sf"/>
</dbReference>
<dbReference type="PANTHER" id="PTHR24321:SF8">
    <property type="entry name" value="ESTRADIOL 17-BETA-DEHYDROGENASE 8-RELATED"/>
    <property type="match status" value="1"/>
</dbReference>
<dbReference type="PANTHER" id="PTHR24321">
    <property type="entry name" value="DEHYDROGENASES, SHORT CHAIN"/>
    <property type="match status" value="1"/>
</dbReference>
<dbReference type="PRINTS" id="PR00080">
    <property type="entry name" value="SDRFAMILY"/>
</dbReference>
<dbReference type="Pfam" id="PF13561">
    <property type="entry name" value="adh_short_C2"/>
    <property type="match status" value="1"/>
</dbReference>
<name>A0A5B8U9J1_9ACTN</name>
<dbReference type="FunFam" id="3.40.50.720:FF:000084">
    <property type="entry name" value="Short-chain dehydrogenase reductase"/>
    <property type="match status" value="1"/>
</dbReference>
<reference evidence="3 4" key="1">
    <citation type="journal article" date="2018" name="J. Microbiol.">
        <title>Baekduia soli gen. nov., sp. nov., a novel bacterium isolated from the soil of Baekdu Mountain and proposal of a novel family name, Baekduiaceae fam. nov.</title>
        <authorList>
            <person name="An D.S."/>
            <person name="Siddiqi M.Z."/>
            <person name="Kim K.H."/>
            <person name="Yu H.S."/>
            <person name="Im W.T."/>
        </authorList>
    </citation>
    <scope>NUCLEOTIDE SEQUENCE [LARGE SCALE GENOMIC DNA]</scope>
    <source>
        <strain evidence="3 4">BR7-21</strain>
    </source>
</reference>
<dbReference type="Proteomes" id="UP000321805">
    <property type="component" value="Chromosome"/>
</dbReference>
<protein>
    <submittedName>
        <fullName evidence="3">Glucose 1-dehydrogenase</fullName>
        <ecNumber evidence="3">1.1.1.47</ecNumber>
    </submittedName>
</protein>
<evidence type="ECO:0000256" key="1">
    <source>
        <dbReference type="ARBA" id="ARBA00006484"/>
    </source>
</evidence>
<dbReference type="GO" id="GO:0047936">
    <property type="term" value="F:glucose 1-dehydrogenase [NAD(P)+] activity"/>
    <property type="evidence" value="ECO:0007669"/>
    <property type="project" value="UniProtKB-EC"/>
</dbReference>
<dbReference type="OrthoDB" id="5173603at2"/>
<dbReference type="SUPFAM" id="SSF51735">
    <property type="entry name" value="NAD(P)-binding Rossmann-fold domains"/>
    <property type="match status" value="1"/>
</dbReference>
<dbReference type="InterPro" id="IPR020904">
    <property type="entry name" value="Sc_DH/Rdtase_CS"/>
</dbReference>
<dbReference type="AlphaFoldDB" id="A0A5B8U9J1"/>
<evidence type="ECO:0000313" key="4">
    <source>
        <dbReference type="Proteomes" id="UP000321805"/>
    </source>
</evidence>
<dbReference type="InterPro" id="IPR002347">
    <property type="entry name" value="SDR_fam"/>
</dbReference>
<dbReference type="EC" id="1.1.1.47" evidence="3"/>
<comment type="similarity">
    <text evidence="1">Belongs to the short-chain dehydrogenases/reductases (SDR) family.</text>
</comment>
<evidence type="ECO:0000313" key="3">
    <source>
        <dbReference type="EMBL" id="QEC49720.1"/>
    </source>
</evidence>
<dbReference type="PRINTS" id="PR00081">
    <property type="entry name" value="GDHRDH"/>
</dbReference>
<keyword evidence="2 3" id="KW-0560">Oxidoreductase</keyword>
<dbReference type="Gene3D" id="3.40.50.720">
    <property type="entry name" value="NAD(P)-binding Rossmann-like Domain"/>
    <property type="match status" value="1"/>
</dbReference>
<proteinExistence type="inferred from homology"/>
<evidence type="ECO:0000256" key="2">
    <source>
        <dbReference type="ARBA" id="ARBA00023002"/>
    </source>
</evidence>
<keyword evidence="4" id="KW-1185">Reference proteome</keyword>
<sequence length="254" mass="26222">MTDATTVGGQAQRLAGKTAIITGGASGIGLCAVKRFLAEGANVVSVDLNDDAVQASVKGAGDKAFGKAVDITDPDGVEALVAETIDRFGKLDIYYNNAGIPQIACNVEDLELDEFRRQCEVNLTGCFIAAKTVIPRFKAQGSGVLLFTASVSGLRPRPQLAGYTAAKAGAIGLAKQIAIEVAEHNIRVNAVCPVSTDTPMLKQFGVGDHTTAKATPMGRLSQPEESAAAAAWLASDDASFITGHAFAVDGGRSI</sequence>
<dbReference type="NCBIfam" id="NF005559">
    <property type="entry name" value="PRK07231.1"/>
    <property type="match status" value="1"/>
</dbReference>
<organism evidence="3 4">
    <name type="scientific">Baekduia soli</name>
    <dbReference type="NCBI Taxonomy" id="496014"/>
    <lineage>
        <taxon>Bacteria</taxon>
        <taxon>Bacillati</taxon>
        <taxon>Actinomycetota</taxon>
        <taxon>Thermoleophilia</taxon>
        <taxon>Solirubrobacterales</taxon>
        <taxon>Baekduiaceae</taxon>
        <taxon>Baekduia</taxon>
    </lineage>
</organism>